<protein>
    <submittedName>
        <fullName evidence="1">Uncharacterized protein</fullName>
    </submittedName>
</protein>
<name>A0ABD5YVD9_9EURY</name>
<dbReference type="Proteomes" id="UP001596417">
    <property type="component" value="Unassembled WGS sequence"/>
</dbReference>
<evidence type="ECO:0000313" key="2">
    <source>
        <dbReference type="Proteomes" id="UP001596417"/>
    </source>
</evidence>
<sequence>MPGLRHGTEHDVITEHGNENATTHYMGWWCPEHGGHIECDACDQLHHPDYVCASRRSARFAETRGMGVLPNGTSIEIEDCYDVGNGWATYRLEEGCQACGGDLEVFLEQTQETTPPIGPEWQPSAECCTQYDDGCEHRQLFGDHIELGEEWTLTRVD</sequence>
<gene>
    <name evidence="1" type="ORF">ACFQL7_27765</name>
</gene>
<reference evidence="1 2" key="1">
    <citation type="journal article" date="2019" name="Int. J. Syst. Evol. Microbiol.">
        <title>The Global Catalogue of Microorganisms (GCM) 10K type strain sequencing project: providing services to taxonomists for standard genome sequencing and annotation.</title>
        <authorList>
            <consortium name="The Broad Institute Genomics Platform"/>
            <consortium name="The Broad Institute Genome Sequencing Center for Infectious Disease"/>
            <person name="Wu L."/>
            <person name="Ma J."/>
        </authorList>
    </citation>
    <scope>NUCLEOTIDE SEQUENCE [LARGE SCALE GENOMIC DNA]</scope>
    <source>
        <strain evidence="1 2">RDMS1</strain>
    </source>
</reference>
<dbReference type="EMBL" id="JBHTAX010000007">
    <property type="protein sequence ID" value="MFC7193209.1"/>
    <property type="molecule type" value="Genomic_DNA"/>
</dbReference>
<accession>A0ABD5YVD9</accession>
<proteinExistence type="predicted"/>
<keyword evidence="2" id="KW-1185">Reference proteome</keyword>
<comment type="caution">
    <text evidence="1">The sequence shown here is derived from an EMBL/GenBank/DDBJ whole genome shotgun (WGS) entry which is preliminary data.</text>
</comment>
<evidence type="ECO:0000313" key="1">
    <source>
        <dbReference type="EMBL" id="MFC7193209.1"/>
    </source>
</evidence>
<organism evidence="1 2">
    <name type="scientific">Halocatena marina</name>
    <dbReference type="NCBI Taxonomy" id="2934937"/>
    <lineage>
        <taxon>Archaea</taxon>
        <taxon>Methanobacteriati</taxon>
        <taxon>Methanobacteriota</taxon>
        <taxon>Stenosarchaea group</taxon>
        <taxon>Halobacteria</taxon>
        <taxon>Halobacteriales</taxon>
        <taxon>Natronomonadaceae</taxon>
        <taxon>Halocatena</taxon>
    </lineage>
</organism>
<dbReference type="AlphaFoldDB" id="A0ABD5YVD9"/>
<dbReference type="RefSeq" id="WP_390207045.1">
    <property type="nucleotide sequence ID" value="NZ_JBHTAX010000007.1"/>
</dbReference>